<comment type="similarity">
    <text evidence="2">Belongs to the RLP family.</text>
</comment>
<dbReference type="FunFam" id="3.80.10.10:FF:000111">
    <property type="entry name" value="LRR receptor-like serine/threonine-protein kinase ERECTA"/>
    <property type="match status" value="1"/>
</dbReference>
<dbReference type="AlphaFoldDB" id="A0AAW2L6L3"/>
<dbReference type="GO" id="GO:0005886">
    <property type="term" value="C:plasma membrane"/>
    <property type="evidence" value="ECO:0007669"/>
    <property type="project" value="UniProtKB-SubCell"/>
</dbReference>
<keyword evidence="12" id="KW-0675">Receptor</keyword>
<dbReference type="InterPro" id="IPR032675">
    <property type="entry name" value="LRR_dom_sf"/>
</dbReference>
<comment type="caution">
    <text evidence="12">The sequence shown here is derived from an EMBL/GenBank/DDBJ whole genome shotgun (WGS) entry which is preliminary data.</text>
</comment>
<dbReference type="PRINTS" id="PR00019">
    <property type="entry name" value="LEURICHRPT"/>
</dbReference>
<keyword evidence="7" id="KW-0677">Repeat</keyword>
<keyword evidence="10" id="KW-0325">Glycoprotein</keyword>
<dbReference type="SMART" id="SM00369">
    <property type="entry name" value="LRR_TYP"/>
    <property type="match status" value="6"/>
</dbReference>
<keyword evidence="8 11" id="KW-1133">Transmembrane helix</keyword>
<dbReference type="GO" id="GO:0051707">
    <property type="term" value="P:response to other organism"/>
    <property type="evidence" value="ECO:0007669"/>
    <property type="project" value="UniProtKB-ARBA"/>
</dbReference>
<evidence type="ECO:0000256" key="6">
    <source>
        <dbReference type="ARBA" id="ARBA00022729"/>
    </source>
</evidence>
<gene>
    <name evidence="12" type="ORF">Sangu_2270300</name>
</gene>
<dbReference type="Gene3D" id="3.80.10.10">
    <property type="entry name" value="Ribonuclease Inhibitor"/>
    <property type="match status" value="5"/>
</dbReference>
<dbReference type="InterPro" id="IPR001611">
    <property type="entry name" value="Leu-rich_rpt"/>
</dbReference>
<keyword evidence="4" id="KW-0433">Leucine-rich repeat</keyword>
<dbReference type="Pfam" id="PF00560">
    <property type="entry name" value="LRR_1"/>
    <property type="match status" value="10"/>
</dbReference>
<dbReference type="GO" id="GO:0006952">
    <property type="term" value="P:defense response"/>
    <property type="evidence" value="ECO:0007669"/>
    <property type="project" value="UniProtKB-ARBA"/>
</dbReference>
<organism evidence="12">
    <name type="scientific">Sesamum angustifolium</name>
    <dbReference type="NCBI Taxonomy" id="2727405"/>
    <lineage>
        <taxon>Eukaryota</taxon>
        <taxon>Viridiplantae</taxon>
        <taxon>Streptophyta</taxon>
        <taxon>Embryophyta</taxon>
        <taxon>Tracheophyta</taxon>
        <taxon>Spermatophyta</taxon>
        <taxon>Magnoliopsida</taxon>
        <taxon>eudicotyledons</taxon>
        <taxon>Gunneridae</taxon>
        <taxon>Pentapetalae</taxon>
        <taxon>asterids</taxon>
        <taxon>lamiids</taxon>
        <taxon>Lamiales</taxon>
        <taxon>Pedaliaceae</taxon>
        <taxon>Sesamum</taxon>
    </lineage>
</organism>
<dbReference type="PROSITE" id="PS51450">
    <property type="entry name" value="LRR"/>
    <property type="match status" value="1"/>
</dbReference>
<reference evidence="12" key="1">
    <citation type="submission" date="2020-06" db="EMBL/GenBank/DDBJ databases">
        <authorList>
            <person name="Li T."/>
            <person name="Hu X."/>
            <person name="Zhang T."/>
            <person name="Song X."/>
            <person name="Zhang H."/>
            <person name="Dai N."/>
            <person name="Sheng W."/>
            <person name="Hou X."/>
            <person name="Wei L."/>
        </authorList>
    </citation>
    <scope>NUCLEOTIDE SEQUENCE</scope>
    <source>
        <strain evidence="12">G01</strain>
        <tissue evidence="12">Leaf</tissue>
    </source>
</reference>
<dbReference type="SUPFAM" id="SSF52058">
    <property type="entry name" value="L domain-like"/>
    <property type="match status" value="2"/>
</dbReference>
<evidence type="ECO:0000256" key="2">
    <source>
        <dbReference type="ARBA" id="ARBA00009592"/>
    </source>
</evidence>
<name>A0AAW2L6L3_9LAMI</name>
<evidence type="ECO:0000256" key="5">
    <source>
        <dbReference type="ARBA" id="ARBA00022692"/>
    </source>
</evidence>
<evidence type="ECO:0000256" key="3">
    <source>
        <dbReference type="ARBA" id="ARBA00022475"/>
    </source>
</evidence>
<evidence type="ECO:0000256" key="10">
    <source>
        <dbReference type="ARBA" id="ARBA00023180"/>
    </source>
</evidence>
<dbReference type="InterPro" id="IPR046956">
    <property type="entry name" value="RLP23-like"/>
</dbReference>
<evidence type="ECO:0000256" key="9">
    <source>
        <dbReference type="ARBA" id="ARBA00023136"/>
    </source>
</evidence>
<proteinExistence type="inferred from homology"/>
<keyword evidence="9 11" id="KW-0472">Membrane</keyword>
<keyword evidence="6" id="KW-0732">Signal</keyword>
<dbReference type="Pfam" id="PF13516">
    <property type="entry name" value="LRR_6"/>
    <property type="match status" value="1"/>
</dbReference>
<evidence type="ECO:0000256" key="8">
    <source>
        <dbReference type="ARBA" id="ARBA00022989"/>
    </source>
</evidence>
<evidence type="ECO:0000256" key="4">
    <source>
        <dbReference type="ARBA" id="ARBA00022614"/>
    </source>
</evidence>
<dbReference type="PANTHER" id="PTHR48063:SF103">
    <property type="entry name" value="LEUCINE-RICH RECEPTOR-LIKE KINASE FAMILY PROTEIN"/>
    <property type="match status" value="1"/>
</dbReference>
<comment type="subcellular location">
    <subcellularLocation>
        <location evidence="1">Cell membrane</location>
        <topology evidence="1">Single-pass type I membrane protein</topology>
    </subcellularLocation>
</comment>
<evidence type="ECO:0000256" key="7">
    <source>
        <dbReference type="ARBA" id="ARBA00022737"/>
    </source>
</evidence>
<evidence type="ECO:0000256" key="1">
    <source>
        <dbReference type="ARBA" id="ARBA00004251"/>
    </source>
</evidence>
<accession>A0AAW2L6L3</accession>
<dbReference type="InterPro" id="IPR003591">
    <property type="entry name" value="Leu-rich_rpt_typical-subtyp"/>
</dbReference>
<sequence length="632" mass="70517">MKVAFSHHGRCRPPKECCEWHGVVCSETTRHVIGLNLPFGELHGNVSRALLELQHLNHLDLSYNDFDGKEIPGFIASFPDLEHLYLAYCGFSGTIPHQLGNMTNLRTLDLSWNSLLETAAFIYNSLVFNLSTTTNIWVPPFQLDVMDVTSCYLGPHFPEWVQTQSNISHLGLAGAGISGQVPEWLWDLSPRLQYLNISHNQISGRVPDLSSKFSHFPIIDISFNNFSGLLPLFHPTSTILQLSRNMLRGSISSICSINYTNLTNLDLSYNQFSGPLPECWTSMSRLSILNLANNHLSGEIPEDLGQSNCLFLSLQLQSNHLLGELPSSLRNCQHLTMLDVGGNQLTGNIPAWIGTNLGMLKLLSLRDNEFFGTIPPEICHLTQIQILDLSRNNISGRIPQCFNNFTFLVQQDISTPNMIPQTEFIVMRCENAFVYWKGQDKEYNKTLRLLKLIDLSSNRLVGNIPKQLSLLRGLVSLNLSRNHLTGNIDSEIGQMNVLESLDLSRNQLSGEIPVGLAELSFLAFLDLSFNNLSGNIPSGTQLQGFNASVYAGNNGLCGPPLAACLPPDGPSSANDSKFDAGFYISTLLGFVLGFWGFIVSLVLNNSWRKAYFDLWNKIWNWITSTINARRLR</sequence>
<keyword evidence="5 11" id="KW-0812">Transmembrane</keyword>
<evidence type="ECO:0000256" key="11">
    <source>
        <dbReference type="SAM" id="Phobius"/>
    </source>
</evidence>
<feature type="transmembrane region" description="Helical" evidence="11">
    <location>
        <begin position="580"/>
        <end position="603"/>
    </location>
</feature>
<dbReference type="PANTHER" id="PTHR48063">
    <property type="entry name" value="LRR RECEPTOR-LIKE KINASE"/>
    <property type="match status" value="1"/>
</dbReference>
<dbReference type="Gene3D" id="3.30.1490.310">
    <property type="match status" value="1"/>
</dbReference>
<keyword evidence="3" id="KW-1003">Cell membrane</keyword>
<dbReference type="EMBL" id="JACGWK010000015">
    <property type="protein sequence ID" value="KAL0314259.1"/>
    <property type="molecule type" value="Genomic_DNA"/>
</dbReference>
<dbReference type="FunFam" id="3.80.10.10:FF:000095">
    <property type="entry name" value="LRR receptor-like serine/threonine-protein kinase GSO1"/>
    <property type="match status" value="1"/>
</dbReference>
<reference evidence="12" key="2">
    <citation type="journal article" date="2024" name="Plant">
        <title>Genomic evolution and insights into agronomic trait innovations of Sesamum species.</title>
        <authorList>
            <person name="Miao H."/>
            <person name="Wang L."/>
            <person name="Qu L."/>
            <person name="Liu H."/>
            <person name="Sun Y."/>
            <person name="Le M."/>
            <person name="Wang Q."/>
            <person name="Wei S."/>
            <person name="Zheng Y."/>
            <person name="Lin W."/>
            <person name="Duan Y."/>
            <person name="Cao H."/>
            <person name="Xiong S."/>
            <person name="Wang X."/>
            <person name="Wei L."/>
            <person name="Li C."/>
            <person name="Ma Q."/>
            <person name="Ju M."/>
            <person name="Zhao R."/>
            <person name="Li G."/>
            <person name="Mu C."/>
            <person name="Tian Q."/>
            <person name="Mei H."/>
            <person name="Zhang T."/>
            <person name="Gao T."/>
            <person name="Zhang H."/>
        </authorList>
    </citation>
    <scope>NUCLEOTIDE SEQUENCE</scope>
    <source>
        <strain evidence="12">G01</strain>
    </source>
</reference>
<evidence type="ECO:0000313" key="12">
    <source>
        <dbReference type="EMBL" id="KAL0314259.1"/>
    </source>
</evidence>
<protein>
    <submittedName>
        <fullName evidence="12">Receptor-like protein EIX2</fullName>
    </submittedName>
</protein>